<dbReference type="OrthoDB" id="7668193at2759"/>
<dbReference type="PROSITE" id="PS00678">
    <property type="entry name" value="WD_REPEATS_1"/>
    <property type="match status" value="1"/>
</dbReference>
<dbReference type="SMART" id="SM00320">
    <property type="entry name" value="WD40"/>
    <property type="match status" value="4"/>
</dbReference>
<evidence type="ECO:0000256" key="6">
    <source>
        <dbReference type="ARBA" id="ARBA00040563"/>
    </source>
</evidence>
<dbReference type="PROSITE" id="PS50294">
    <property type="entry name" value="WD_REPEATS_REGION"/>
    <property type="match status" value="1"/>
</dbReference>
<feature type="repeat" description="WD" evidence="7">
    <location>
        <begin position="9"/>
        <end position="42"/>
    </location>
</feature>
<reference evidence="8" key="1">
    <citation type="submission" date="2020-03" db="EMBL/GenBank/DDBJ databases">
        <title>Site-based positive gene gene selection in Geosmithia morbida across the United States reveals a broad range of putative effectors and factors for local host and environmental adapation.</title>
        <authorList>
            <person name="Onufrak A."/>
            <person name="Murdoch R.W."/>
            <person name="Gazis R."/>
            <person name="Huff M."/>
            <person name="Staton M."/>
            <person name="Klingeman W."/>
            <person name="Hadziabdic D."/>
        </authorList>
    </citation>
    <scope>NUCLEOTIDE SEQUENCE</scope>
    <source>
        <strain evidence="8">1262</strain>
    </source>
</reference>
<keyword evidence="9" id="KW-1185">Reference proteome</keyword>
<comment type="subunit">
    <text evidence="5">Component of the ASTRA chromatin remodeling machinery complex.</text>
</comment>
<evidence type="ECO:0000256" key="1">
    <source>
        <dbReference type="ARBA" id="ARBA00022574"/>
    </source>
</evidence>
<dbReference type="GeneID" id="55970494"/>
<dbReference type="RefSeq" id="XP_035324078.1">
    <property type="nucleotide sequence ID" value="XM_035466241.1"/>
</dbReference>
<dbReference type="Gene3D" id="2.130.10.10">
    <property type="entry name" value="YVTN repeat-like/Quinoprotein amine dehydrogenase"/>
    <property type="match status" value="3"/>
</dbReference>
<dbReference type="PROSITE" id="PS50082">
    <property type="entry name" value="WD_REPEATS_2"/>
    <property type="match status" value="1"/>
</dbReference>
<protein>
    <recommendedName>
        <fullName evidence="6">ASTRA-associated protein 1</fullName>
    </recommendedName>
</protein>
<evidence type="ECO:0000256" key="4">
    <source>
        <dbReference type="ARBA" id="ARBA00037931"/>
    </source>
</evidence>
<dbReference type="InterPro" id="IPR019775">
    <property type="entry name" value="WD40_repeat_CS"/>
</dbReference>
<dbReference type="InterPro" id="IPR036322">
    <property type="entry name" value="WD40_repeat_dom_sf"/>
</dbReference>
<keyword evidence="2" id="KW-0677">Repeat</keyword>
<evidence type="ECO:0000313" key="9">
    <source>
        <dbReference type="Proteomes" id="UP000749293"/>
    </source>
</evidence>
<dbReference type="SUPFAM" id="SSF50978">
    <property type="entry name" value="WD40 repeat-like"/>
    <property type="match status" value="1"/>
</dbReference>
<keyword evidence="1 7" id="KW-0853">WD repeat</keyword>
<gene>
    <name evidence="8" type="ORF">GMORB2_4266</name>
</gene>
<comment type="caution">
    <text evidence="8">The sequence shown here is derived from an EMBL/GenBank/DDBJ whole genome shotgun (WGS) entry which is preliminary data.</text>
</comment>
<dbReference type="Proteomes" id="UP000749293">
    <property type="component" value="Unassembled WGS sequence"/>
</dbReference>
<comment type="similarity">
    <text evidence="4">Belongs to the WD repeat ASA1 family.</text>
</comment>
<dbReference type="InterPro" id="IPR001680">
    <property type="entry name" value="WD40_rpt"/>
</dbReference>
<dbReference type="Pfam" id="PF00400">
    <property type="entry name" value="WD40"/>
    <property type="match status" value="3"/>
</dbReference>
<sequence>MEAAPKNILRGHKSQVHSAIFIRNNTRLATGDADGYVVLWDLTIARPRAVWRAHGGGILGIRGWGDRIITHGRDHKLIVWQLGEEDEKRLSVSLPLEGTTSSKQSEHRPDPWILHIDIFSLPSQSRIHTVKDTSKRDTGMAMSISLLNLEGQITLIAAFENGHVSVRRLLDTRDQDGGNSSQQWVTTYRTQAHSQPILSLDVHPTLEYFISSGADAIIAKHPIPTRQQEHIILSQDQDQNQRQHFDPDNRVVQEVDDEEVERATTTTTTTLKEWEHPLKTVNTRHSGQQSLRIRSDGKIFATAGWDTRVRVYSCKTMRELAVLSWHRVGCYAVALAGVEGAAAEAGAAAAGTGTGTAVSRIGVTTSVKDRRIHQAKTAHWVAVGDKDGR</sequence>
<dbReference type="PANTHER" id="PTHR19854">
    <property type="entry name" value="TRANSDUCIN BETA-LIKE 3"/>
    <property type="match status" value="1"/>
</dbReference>
<dbReference type="InterPro" id="IPR015943">
    <property type="entry name" value="WD40/YVTN_repeat-like_dom_sf"/>
</dbReference>
<name>A0A9P4Z0Z7_9HYPO</name>
<dbReference type="PANTHER" id="PTHR19854:SF1">
    <property type="entry name" value="GUANINE NUCLEOTIDE-BINDING PROTEIN SUBUNIT BETA-LIKE PROTEIN 1"/>
    <property type="match status" value="1"/>
</dbReference>
<evidence type="ECO:0000256" key="7">
    <source>
        <dbReference type="PROSITE-ProRule" id="PRU00221"/>
    </source>
</evidence>
<dbReference type="AlphaFoldDB" id="A0A9P4Z0Z7"/>
<evidence type="ECO:0000313" key="8">
    <source>
        <dbReference type="EMBL" id="KAF4125426.1"/>
    </source>
</evidence>
<organism evidence="8 9">
    <name type="scientific">Geosmithia morbida</name>
    <dbReference type="NCBI Taxonomy" id="1094350"/>
    <lineage>
        <taxon>Eukaryota</taxon>
        <taxon>Fungi</taxon>
        <taxon>Dikarya</taxon>
        <taxon>Ascomycota</taxon>
        <taxon>Pezizomycotina</taxon>
        <taxon>Sordariomycetes</taxon>
        <taxon>Hypocreomycetidae</taxon>
        <taxon>Hypocreales</taxon>
        <taxon>Bionectriaceae</taxon>
        <taxon>Geosmithia</taxon>
    </lineage>
</organism>
<evidence type="ECO:0000256" key="5">
    <source>
        <dbReference type="ARBA" id="ARBA00038749"/>
    </source>
</evidence>
<evidence type="ECO:0000256" key="2">
    <source>
        <dbReference type="ARBA" id="ARBA00022737"/>
    </source>
</evidence>
<comment type="function">
    <text evidence="3">Component of the ASTRA complex involved in chromatin remodeling.</text>
</comment>
<proteinExistence type="inferred from homology"/>
<evidence type="ECO:0000256" key="3">
    <source>
        <dbReference type="ARBA" id="ARBA00037338"/>
    </source>
</evidence>
<accession>A0A9P4Z0Z7</accession>
<dbReference type="EMBL" id="JAANYQ010000003">
    <property type="protein sequence ID" value="KAF4125426.1"/>
    <property type="molecule type" value="Genomic_DNA"/>
</dbReference>